<comment type="function">
    <text evidence="1 7">RNaseP catalyzes the removal of the 5'-leader sequence from pre-tRNA to produce the mature 5'-terminus. It can also cleave other RNA substrates such as 4.5S RNA. The protein component plays an auxiliary but essential role in vivo by binding to the 5'-leader sequence and broadening the substrate specificity of the ribozyme.</text>
</comment>
<comment type="catalytic activity">
    <reaction evidence="7">
        <text>Endonucleolytic cleavage of RNA, removing 5'-extranucleotides from tRNA precursor.</text>
        <dbReference type="EC" id="3.1.26.5"/>
    </reaction>
</comment>
<dbReference type="GO" id="GO:0004526">
    <property type="term" value="F:ribonuclease P activity"/>
    <property type="evidence" value="ECO:0007669"/>
    <property type="project" value="UniProtKB-UniRule"/>
</dbReference>
<dbReference type="InterPro" id="IPR000100">
    <property type="entry name" value="RNase_P"/>
</dbReference>
<evidence type="ECO:0000256" key="7">
    <source>
        <dbReference type="HAMAP-Rule" id="MF_00227"/>
    </source>
</evidence>
<dbReference type="GO" id="GO:0042781">
    <property type="term" value="F:3'-tRNA processing endoribonuclease activity"/>
    <property type="evidence" value="ECO:0007669"/>
    <property type="project" value="TreeGrafter"/>
</dbReference>
<dbReference type="PANTHER" id="PTHR33992:SF1">
    <property type="entry name" value="RIBONUCLEASE P PROTEIN COMPONENT"/>
    <property type="match status" value="1"/>
</dbReference>
<evidence type="ECO:0000256" key="2">
    <source>
        <dbReference type="ARBA" id="ARBA00022694"/>
    </source>
</evidence>
<dbReference type="PROSITE" id="PS00648">
    <property type="entry name" value="RIBONUCLEASE_P"/>
    <property type="match status" value="1"/>
</dbReference>
<protein>
    <recommendedName>
        <fullName evidence="7 8">Ribonuclease P protein component</fullName>
        <shortName evidence="7">RNase P protein</shortName>
        <shortName evidence="7">RNaseP protein</shortName>
        <ecNumber evidence="7 8">3.1.26.5</ecNumber>
    </recommendedName>
    <alternativeName>
        <fullName evidence="7">Protein C5</fullName>
    </alternativeName>
</protein>
<dbReference type="EMBL" id="CP020660">
    <property type="protein sequence ID" value="ATF09540.1"/>
    <property type="molecule type" value="Genomic_DNA"/>
</dbReference>
<dbReference type="InterPro" id="IPR014721">
    <property type="entry name" value="Ribsml_uS5_D2-typ_fold_subgr"/>
</dbReference>
<evidence type="ECO:0000256" key="3">
    <source>
        <dbReference type="ARBA" id="ARBA00022722"/>
    </source>
</evidence>
<sequence>MLTPKHFNSVFQQSHRVGSPHLTILARNNVLGYPRLGQAVPKKQIKFAVDRNRFKRLIRESFRLHQHLLPAKDFVVLAKKSANKLSNEELYLLLDKLWLHLSQSPRKK</sequence>
<dbReference type="Proteomes" id="UP000218160">
    <property type="component" value="Chromosome 1"/>
</dbReference>
<dbReference type="GO" id="GO:0001682">
    <property type="term" value="P:tRNA 5'-leader removal"/>
    <property type="evidence" value="ECO:0007669"/>
    <property type="project" value="UniProtKB-UniRule"/>
</dbReference>
<evidence type="ECO:0000256" key="4">
    <source>
        <dbReference type="ARBA" id="ARBA00022759"/>
    </source>
</evidence>
<dbReference type="Gene3D" id="3.30.230.10">
    <property type="match status" value="1"/>
</dbReference>
<dbReference type="SUPFAM" id="SSF54211">
    <property type="entry name" value="Ribosomal protein S5 domain 2-like"/>
    <property type="match status" value="1"/>
</dbReference>
<keyword evidence="4 7" id="KW-0255">Endonuclease</keyword>
<evidence type="ECO:0000256" key="8">
    <source>
        <dbReference type="NCBIfam" id="TIGR00188"/>
    </source>
</evidence>
<dbReference type="HAMAP" id="MF_00227">
    <property type="entry name" value="RNase_P"/>
    <property type="match status" value="1"/>
</dbReference>
<keyword evidence="3 7" id="KW-0540">Nuclease</keyword>
<evidence type="ECO:0000313" key="9">
    <source>
        <dbReference type="EMBL" id="ATF09540.1"/>
    </source>
</evidence>
<evidence type="ECO:0000256" key="6">
    <source>
        <dbReference type="ARBA" id="ARBA00022884"/>
    </source>
</evidence>
<organism evidence="9 10">
    <name type="scientific">Candidatus Enterovibrio altilux</name>
    <dbReference type="NCBI Taxonomy" id="1927128"/>
    <lineage>
        <taxon>Bacteria</taxon>
        <taxon>Pseudomonadati</taxon>
        <taxon>Pseudomonadota</taxon>
        <taxon>Gammaproteobacteria</taxon>
        <taxon>Vibrionales</taxon>
        <taxon>Vibrionaceae</taxon>
        <taxon>Enterovibrio</taxon>
    </lineage>
</organism>
<keyword evidence="2 7" id="KW-0819">tRNA processing</keyword>
<dbReference type="GO" id="GO:0000049">
    <property type="term" value="F:tRNA binding"/>
    <property type="evidence" value="ECO:0007669"/>
    <property type="project" value="UniProtKB-UniRule"/>
</dbReference>
<evidence type="ECO:0000256" key="5">
    <source>
        <dbReference type="ARBA" id="ARBA00022801"/>
    </source>
</evidence>
<gene>
    <name evidence="7" type="primary">rnpA</name>
    <name evidence="9" type="ORF">BTN50_1037</name>
</gene>
<dbReference type="InterPro" id="IPR020568">
    <property type="entry name" value="Ribosomal_Su5_D2-typ_SF"/>
</dbReference>
<dbReference type="InterPro" id="IPR020539">
    <property type="entry name" value="RNase_P_CS"/>
</dbReference>
<dbReference type="Pfam" id="PF00825">
    <property type="entry name" value="Ribonuclease_P"/>
    <property type="match status" value="1"/>
</dbReference>
<dbReference type="GO" id="GO:0030677">
    <property type="term" value="C:ribonuclease P complex"/>
    <property type="evidence" value="ECO:0007669"/>
    <property type="project" value="TreeGrafter"/>
</dbReference>
<evidence type="ECO:0000313" key="10">
    <source>
        <dbReference type="Proteomes" id="UP000218160"/>
    </source>
</evidence>
<dbReference type="KEGG" id="elux:BTN50_1037"/>
<dbReference type="NCBIfam" id="TIGR00188">
    <property type="entry name" value="rnpA"/>
    <property type="match status" value="1"/>
</dbReference>
<accession>A0A291B959</accession>
<evidence type="ECO:0000256" key="1">
    <source>
        <dbReference type="ARBA" id="ARBA00002663"/>
    </source>
</evidence>
<keyword evidence="5 7" id="KW-0378">Hydrolase</keyword>
<name>A0A291B959_9GAMM</name>
<proteinExistence type="inferred from homology"/>
<dbReference type="EC" id="3.1.26.5" evidence="7 8"/>
<dbReference type="AlphaFoldDB" id="A0A291B959"/>
<reference evidence="10" key="1">
    <citation type="submission" date="2017-04" db="EMBL/GenBank/DDBJ databases">
        <title>Genome evolution of the luminous symbionts of deep sea anglerfish.</title>
        <authorList>
            <person name="Hendry T.A."/>
        </authorList>
    </citation>
    <scope>NUCLEOTIDE SEQUENCE [LARGE SCALE GENOMIC DNA]</scope>
</reference>
<dbReference type="PANTHER" id="PTHR33992">
    <property type="entry name" value="RIBONUCLEASE P PROTEIN COMPONENT"/>
    <property type="match status" value="1"/>
</dbReference>
<keyword evidence="10" id="KW-1185">Reference proteome</keyword>
<comment type="subunit">
    <text evidence="7">Consists of a catalytic RNA component (M1 or rnpB) and a protein subunit.</text>
</comment>
<keyword evidence="6 7" id="KW-0694">RNA-binding</keyword>
<comment type="similarity">
    <text evidence="7">Belongs to the RnpA family.</text>
</comment>